<gene>
    <name evidence="3" type="ORF">K1720_01335</name>
</gene>
<dbReference type="KEGG" id="thei:K1720_01335"/>
<feature type="coiled-coil region" evidence="1">
    <location>
        <begin position="283"/>
        <end position="340"/>
    </location>
</feature>
<evidence type="ECO:0000256" key="1">
    <source>
        <dbReference type="SAM" id="Coils"/>
    </source>
</evidence>
<name>A0A9E7MA58_9EURY</name>
<evidence type="ECO:0000313" key="4">
    <source>
        <dbReference type="Proteomes" id="UP001056425"/>
    </source>
</evidence>
<feature type="compositionally biased region" description="Basic and acidic residues" evidence="2">
    <location>
        <begin position="418"/>
        <end position="446"/>
    </location>
</feature>
<feature type="compositionally biased region" description="Basic and acidic residues" evidence="2">
    <location>
        <begin position="367"/>
        <end position="380"/>
    </location>
</feature>
<dbReference type="Proteomes" id="UP001056425">
    <property type="component" value="Chromosome"/>
</dbReference>
<feature type="region of interest" description="Disordered" evidence="2">
    <location>
        <begin position="367"/>
        <end position="465"/>
    </location>
</feature>
<dbReference type="EMBL" id="CP080572">
    <property type="protein sequence ID" value="USH00151.1"/>
    <property type="molecule type" value="Genomic_DNA"/>
</dbReference>
<evidence type="ECO:0000313" key="3">
    <source>
        <dbReference type="EMBL" id="USH00151.1"/>
    </source>
</evidence>
<proteinExistence type="predicted"/>
<reference evidence="3 4" key="1">
    <citation type="submission" date="2021-08" db="EMBL/GenBank/DDBJ databases">
        <title>Thermococcus onnuriiensis IOH2.</title>
        <authorList>
            <person name="Park Y.-J."/>
        </authorList>
    </citation>
    <scope>NUCLEOTIDE SEQUENCE [LARGE SCALE GENOMIC DNA]</scope>
    <source>
        <strain evidence="3 4">IOH2</strain>
    </source>
</reference>
<feature type="compositionally biased region" description="Basic and acidic residues" evidence="2">
    <location>
        <begin position="389"/>
        <end position="399"/>
    </location>
</feature>
<evidence type="ECO:0008006" key="5">
    <source>
        <dbReference type="Google" id="ProtNLM"/>
    </source>
</evidence>
<feature type="coiled-coil region" evidence="1">
    <location>
        <begin position="137"/>
        <end position="164"/>
    </location>
</feature>
<evidence type="ECO:0000256" key="2">
    <source>
        <dbReference type="SAM" id="MobiDB-lite"/>
    </source>
</evidence>
<feature type="compositionally biased region" description="Acidic residues" evidence="2">
    <location>
        <begin position="451"/>
        <end position="465"/>
    </location>
</feature>
<dbReference type="AlphaFoldDB" id="A0A9E7MA58"/>
<keyword evidence="1" id="KW-0175">Coiled coil</keyword>
<organism evidence="3 4">
    <name type="scientific">Thermococcus argininiproducens</name>
    <dbReference type="NCBI Taxonomy" id="2866384"/>
    <lineage>
        <taxon>Archaea</taxon>
        <taxon>Methanobacteriati</taxon>
        <taxon>Methanobacteriota</taxon>
        <taxon>Thermococci</taxon>
        <taxon>Thermococcales</taxon>
        <taxon>Thermococcaceae</taxon>
        <taxon>Thermococcus</taxon>
    </lineage>
</organism>
<keyword evidence="4" id="KW-1185">Reference proteome</keyword>
<dbReference type="GeneID" id="72776944"/>
<protein>
    <recommendedName>
        <fullName evidence="5">DUF5667 domain-containing protein</fullName>
    </recommendedName>
</protein>
<accession>A0A9E7MA58</accession>
<dbReference type="RefSeq" id="WP_251949441.1">
    <property type="nucleotide sequence ID" value="NZ_CP080572.1"/>
</dbReference>
<feature type="compositionally biased region" description="Acidic residues" evidence="2">
    <location>
        <begin position="400"/>
        <end position="409"/>
    </location>
</feature>
<sequence length="465" mass="54902">MKISKKIITLSIFALLLLGSIGLASNVTVSNETTPINGKTETIGNITINMTLNVSLQEKAYGLLLIIERLSNYTGAMISVTANIDNEILLNFNETEYLKESAWMAYNSTDYQLAITLAMEAMEGYRDIIEELMPEKKEIIKNETEKHEELLVEAQEELRRAQEYLSYVEEFLTEASQLGIDVSIFLDLYNQTSEAYKRVAIDISNGNITVLKQDLEIAEELKEKLSEAIEEELIPQMLSMKADEIAIMFISKLNVQLNRTIELMNLIENLTMISNVTYPPGYEKEIKEILEDYKEELREITEEVNSLIEEGEYEEALELISELNEELRDIIKEIREVQKEFYEEYVEEYCEKYKDHSDEENYERYCENSEWESEKEKHKEDDEEEYEDEHYGKYNHTEEYEQNYEEEREYYEGNYTEKWYEDERRDKDKSEDHEKNYTEEWEKEGDMLNPTDDESEDSSDNEEEN</sequence>